<feature type="compositionally biased region" description="Polar residues" evidence="1">
    <location>
        <begin position="1"/>
        <end position="11"/>
    </location>
</feature>
<dbReference type="Proteomes" id="UP000813463">
    <property type="component" value="Chromosome 1"/>
</dbReference>
<dbReference type="PANTHER" id="PTHR34210">
    <property type="entry name" value="OS01G0252900 PROTEIN"/>
    <property type="match status" value="1"/>
</dbReference>
<accession>A0A9R0K269</accession>
<dbReference type="AlphaFoldDB" id="A0A9R0K269"/>
<protein>
    <submittedName>
        <fullName evidence="3">Uncharacterized protein</fullName>
    </submittedName>
</protein>
<sequence>MQQNLMVNNYSKRPDSFPTEEERQYTSKKAEGQWQWERDAQQMSPQLYSDGQGGNAGRSYYSNQMPDTKMGSNQEQRVHPQEQDMEVGYEDNQAPQTLERLDHKFHNDIMKFMKEQDDAEDAENARHKEKIIEINNQYQEKLSALRARHAIRREDLLRRESQARLRKHQLSGMSPYRNNSGPSGPTSDMNQGRHGYGAPDLIPGEPHRQFGSGGGEFDSYRQRQESFGRGRMQGTDTSRVPTPGGRVYNTGSRYY</sequence>
<dbReference type="GeneID" id="110794389"/>
<feature type="region of interest" description="Disordered" evidence="1">
    <location>
        <begin position="166"/>
        <end position="255"/>
    </location>
</feature>
<evidence type="ECO:0000313" key="3">
    <source>
        <dbReference type="RefSeq" id="XP_021855053.1"/>
    </source>
</evidence>
<dbReference type="KEGG" id="soe:110794389"/>
<organism evidence="2 3">
    <name type="scientific">Spinacia oleracea</name>
    <name type="common">Spinach</name>
    <dbReference type="NCBI Taxonomy" id="3562"/>
    <lineage>
        <taxon>Eukaryota</taxon>
        <taxon>Viridiplantae</taxon>
        <taxon>Streptophyta</taxon>
        <taxon>Embryophyta</taxon>
        <taxon>Tracheophyta</taxon>
        <taxon>Spermatophyta</taxon>
        <taxon>Magnoliopsida</taxon>
        <taxon>eudicotyledons</taxon>
        <taxon>Gunneridae</taxon>
        <taxon>Pentapetalae</taxon>
        <taxon>Caryophyllales</taxon>
        <taxon>Chenopodiaceae</taxon>
        <taxon>Chenopodioideae</taxon>
        <taxon>Anserineae</taxon>
        <taxon>Spinacia</taxon>
    </lineage>
</organism>
<reference evidence="2" key="1">
    <citation type="journal article" date="2021" name="Nat. Commun.">
        <title>Genomic analyses provide insights into spinach domestication and the genetic basis of agronomic traits.</title>
        <authorList>
            <person name="Cai X."/>
            <person name="Sun X."/>
            <person name="Xu C."/>
            <person name="Sun H."/>
            <person name="Wang X."/>
            <person name="Ge C."/>
            <person name="Zhang Z."/>
            <person name="Wang Q."/>
            <person name="Fei Z."/>
            <person name="Jiao C."/>
            <person name="Wang Q."/>
        </authorList>
    </citation>
    <scope>NUCLEOTIDE SEQUENCE [LARGE SCALE GENOMIC DNA]</scope>
    <source>
        <strain evidence="2">cv. Varoflay</strain>
    </source>
</reference>
<feature type="compositionally biased region" description="Basic and acidic residues" evidence="1">
    <location>
        <begin position="12"/>
        <end position="40"/>
    </location>
</feature>
<gene>
    <name evidence="3" type="primary">LOC110794389</name>
</gene>
<evidence type="ECO:0000256" key="1">
    <source>
        <dbReference type="SAM" id="MobiDB-lite"/>
    </source>
</evidence>
<feature type="compositionally biased region" description="Basic and acidic residues" evidence="1">
    <location>
        <begin position="218"/>
        <end position="228"/>
    </location>
</feature>
<evidence type="ECO:0000313" key="2">
    <source>
        <dbReference type="Proteomes" id="UP000813463"/>
    </source>
</evidence>
<feature type="compositionally biased region" description="Polar residues" evidence="1">
    <location>
        <begin position="60"/>
        <end position="75"/>
    </location>
</feature>
<proteinExistence type="predicted"/>
<dbReference type="PANTHER" id="PTHR34210:SF1">
    <property type="entry name" value="OS03G0274700 PROTEIN"/>
    <property type="match status" value="1"/>
</dbReference>
<dbReference type="RefSeq" id="XP_021855053.1">
    <property type="nucleotide sequence ID" value="XM_021999361.2"/>
</dbReference>
<feature type="region of interest" description="Disordered" evidence="1">
    <location>
        <begin position="1"/>
        <end position="86"/>
    </location>
</feature>
<name>A0A9R0K269_SPIOL</name>
<feature type="compositionally biased region" description="Polar residues" evidence="1">
    <location>
        <begin position="176"/>
        <end position="190"/>
    </location>
</feature>
<reference evidence="3" key="2">
    <citation type="submission" date="2025-08" db="UniProtKB">
        <authorList>
            <consortium name="RefSeq"/>
        </authorList>
    </citation>
    <scope>IDENTIFICATION</scope>
    <source>
        <tissue evidence="3">Leaf</tissue>
    </source>
</reference>
<keyword evidence="2" id="KW-1185">Reference proteome</keyword>
<dbReference type="OrthoDB" id="1899623at2759"/>